<feature type="compositionally biased region" description="Polar residues" evidence="1">
    <location>
        <begin position="93"/>
        <end position="102"/>
    </location>
</feature>
<sequence>MLPPSETVSSPLRPHGLSRDVLQIAIGFHQIQRQAHGAVQVVVQALLDRLAPCARVHAFGHSKGLQESEHGCSSLFPFVVPDDAYGAVGKSVRSAQEQQGEVQSDDAAEGTM</sequence>
<evidence type="ECO:0000313" key="2">
    <source>
        <dbReference type="EMBL" id="RJT27771.1"/>
    </source>
</evidence>
<evidence type="ECO:0000256" key="1">
    <source>
        <dbReference type="SAM" id="MobiDB-lite"/>
    </source>
</evidence>
<organism evidence="2 3">
    <name type="scientific">Mesorhizobium waimense</name>
    <dbReference type="NCBI Taxonomy" id="1300307"/>
    <lineage>
        <taxon>Bacteria</taxon>
        <taxon>Pseudomonadati</taxon>
        <taxon>Pseudomonadota</taxon>
        <taxon>Alphaproteobacteria</taxon>
        <taxon>Hyphomicrobiales</taxon>
        <taxon>Phyllobacteriaceae</taxon>
        <taxon>Mesorhizobium</taxon>
    </lineage>
</organism>
<dbReference type="AlphaFoldDB" id="A0A3A5JXM9"/>
<proteinExistence type="predicted"/>
<feature type="region of interest" description="Disordered" evidence="1">
    <location>
        <begin position="89"/>
        <end position="112"/>
    </location>
</feature>
<gene>
    <name evidence="2" type="ORF">D3227_35655</name>
</gene>
<reference evidence="2 3" key="1">
    <citation type="submission" date="2018-09" db="EMBL/GenBank/DDBJ databases">
        <title>Mesorhizobium carmichaelinearum sp. nov. isolated from Carmichaelinea spp. root nodules in New Zealand.</title>
        <authorList>
            <person name="De Meyer S.E."/>
        </authorList>
    </citation>
    <scope>NUCLEOTIDE SEQUENCE [LARGE SCALE GENOMIC DNA]</scope>
    <source>
        <strain evidence="2 3">ICMP19557</strain>
    </source>
</reference>
<name>A0A3A5JXM9_9HYPH</name>
<protein>
    <submittedName>
        <fullName evidence="2">Uncharacterized protein</fullName>
    </submittedName>
</protein>
<feature type="compositionally biased region" description="Acidic residues" evidence="1">
    <location>
        <begin position="103"/>
        <end position="112"/>
    </location>
</feature>
<evidence type="ECO:0000313" key="3">
    <source>
        <dbReference type="Proteomes" id="UP000272706"/>
    </source>
</evidence>
<comment type="caution">
    <text evidence="2">The sequence shown here is derived from an EMBL/GenBank/DDBJ whole genome shotgun (WGS) entry which is preliminary data.</text>
</comment>
<keyword evidence="3" id="KW-1185">Reference proteome</keyword>
<dbReference type="EMBL" id="QZWZ01000059">
    <property type="protein sequence ID" value="RJT27771.1"/>
    <property type="molecule type" value="Genomic_DNA"/>
</dbReference>
<accession>A0A3A5JXM9</accession>
<dbReference type="Proteomes" id="UP000272706">
    <property type="component" value="Unassembled WGS sequence"/>
</dbReference>